<evidence type="ECO:0000313" key="3">
    <source>
        <dbReference type="Proteomes" id="UP000215377"/>
    </source>
</evidence>
<dbReference type="Gene3D" id="1.20.120.30">
    <property type="entry name" value="Aspartate receptor, ligand-binding domain"/>
    <property type="match status" value="1"/>
</dbReference>
<accession>A0A225NKM1</accession>
<dbReference type="EMBL" id="AQQR01000003">
    <property type="protein sequence ID" value="OWU74627.1"/>
    <property type="molecule type" value="Genomic_DNA"/>
</dbReference>
<dbReference type="Proteomes" id="UP000215377">
    <property type="component" value="Unassembled WGS sequence"/>
</dbReference>
<evidence type="ECO:0000313" key="2">
    <source>
        <dbReference type="EMBL" id="OWU74627.1"/>
    </source>
</evidence>
<sequence length="133" mass="14390">MNDAAPADLPPDTSILRAGIEDALADHNAMKQRLRNATRGGLLPGPALAISSEDTCRFGRWLQRLKQLPAIARSPHFRAVVTAHGALHRAAGHVARLIEDGQRDRATEELDGEAYRGAAGVLIAELEAWQRSL</sequence>
<evidence type="ECO:0000259" key="1">
    <source>
        <dbReference type="Pfam" id="PF13682"/>
    </source>
</evidence>
<protein>
    <recommendedName>
        <fullName evidence="1">Chemoreceptor zinc-binding domain-containing protein</fullName>
    </recommendedName>
</protein>
<reference evidence="2 3" key="1">
    <citation type="submission" date="2013-04" db="EMBL/GenBank/DDBJ databases">
        <title>Oceanicola sp. 22II1-22F33 Genome Sequencing.</title>
        <authorList>
            <person name="Lai Q."/>
            <person name="Li G."/>
            <person name="Shao Z."/>
        </authorList>
    </citation>
    <scope>NUCLEOTIDE SEQUENCE [LARGE SCALE GENOMIC DNA]</scope>
    <source>
        <strain evidence="2 3">22II1-22F33</strain>
    </source>
</reference>
<dbReference type="AlphaFoldDB" id="A0A225NKM1"/>
<comment type="caution">
    <text evidence="2">The sequence shown here is derived from an EMBL/GenBank/DDBJ whole genome shotgun (WGS) entry which is preliminary data.</text>
</comment>
<gene>
    <name evidence="2" type="ORF">ATO3_08300</name>
</gene>
<dbReference type="Pfam" id="PF13682">
    <property type="entry name" value="CZB"/>
    <property type="match status" value="1"/>
</dbReference>
<name>A0A225NKM1_9RHOB</name>
<feature type="domain" description="Chemoreceptor zinc-binding" evidence="1">
    <location>
        <begin position="27"/>
        <end position="94"/>
    </location>
</feature>
<dbReference type="InterPro" id="IPR025991">
    <property type="entry name" value="Chemoreceptor_zinc-bind_dom"/>
</dbReference>
<keyword evidence="3" id="KW-1185">Reference proteome</keyword>
<organism evidence="2 3">
    <name type="scientific">Marinibacterium profundimaris</name>
    <dbReference type="NCBI Taxonomy" id="1679460"/>
    <lineage>
        <taxon>Bacteria</taxon>
        <taxon>Pseudomonadati</taxon>
        <taxon>Pseudomonadota</taxon>
        <taxon>Alphaproteobacteria</taxon>
        <taxon>Rhodobacterales</taxon>
        <taxon>Paracoccaceae</taxon>
        <taxon>Marinibacterium</taxon>
    </lineage>
</organism>
<proteinExistence type="predicted"/>